<organism evidence="1 2">
    <name type="scientific">Caballeronia choica</name>
    <dbReference type="NCBI Taxonomy" id="326476"/>
    <lineage>
        <taxon>Bacteria</taxon>
        <taxon>Pseudomonadati</taxon>
        <taxon>Pseudomonadota</taxon>
        <taxon>Betaproteobacteria</taxon>
        <taxon>Burkholderiales</taxon>
        <taxon>Burkholderiaceae</taxon>
        <taxon>Caballeronia</taxon>
    </lineage>
</organism>
<evidence type="ECO:0000313" key="1">
    <source>
        <dbReference type="EMBL" id="SAL81814.1"/>
    </source>
</evidence>
<dbReference type="AlphaFoldDB" id="A0A158KL68"/>
<keyword evidence="2" id="KW-1185">Reference proteome</keyword>
<evidence type="ECO:0000313" key="2">
    <source>
        <dbReference type="Proteomes" id="UP000054770"/>
    </source>
</evidence>
<gene>
    <name evidence="1" type="ORF">AWB68_06271</name>
</gene>
<sequence length="200" mass="22928">MKLPPAIRAACSRALPRKKTARPLTNGEITMARLVFADAIDYSKVAIHDHGYFPFGLQHHRTAVTPNGHMYFPKACFSDDFSTQDLASQMWFMHEMTHVWQYQLGYWVKTRGALRIGLGYGYTLAHDHRLCRYNMEAQGNLLADYFALKCLGSAGQPHLYEHKYRTHPDALALFEAVLADFLDDPANKRNLPRRMKHHPA</sequence>
<comment type="caution">
    <text evidence="1">The sequence shown here is derived from an EMBL/GenBank/DDBJ whole genome shotgun (WGS) entry which is preliminary data.</text>
</comment>
<name>A0A158KL68_9BURK</name>
<accession>A0A158KL68</accession>
<dbReference type="Proteomes" id="UP000054770">
    <property type="component" value="Unassembled WGS sequence"/>
</dbReference>
<protein>
    <submittedName>
        <fullName evidence="1">Rhs element Vgr protein</fullName>
    </submittedName>
</protein>
<dbReference type="EMBL" id="FCON02000109">
    <property type="protein sequence ID" value="SAL81814.1"/>
    <property type="molecule type" value="Genomic_DNA"/>
</dbReference>
<proteinExistence type="predicted"/>
<reference evidence="1" key="1">
    <citation type="submission" date="2016-01" db="EMBL/GenBank/DDBJ databases">
        <authorList>
            <person name="Peeters C."/>
        </authorList>
    </citation>
    <scope>NUCLEOTIDE SEQUENCE [LARGE SCALE GENOMIC DNA]</scope>
    <source>
        <strain evidence="1">LMG 22940</strain>
    </source>
</reference>